<dbReference type="EMBL" id="FZNY01000001">
    <property type="protein sequence ID" value="SNR39050.1"/>
    <property type="molecule type" value="Genomic_DNA"/>
</dbReference>
<gene>
    <name evidence="2" type="ORF">SAMN06265376_101486</name>
</gene>
<name>A0A238VXM4_9FLAO</name>
<evidence type="ECO:0000313" key="2">
    <source>
        <dbReference type="EMBL" id="SNR39050.1"/>
    </source>
</evidence>
<evidence type="ECO:0000313" key="3">
    <source>
        <dbReference type="Proteomes" id="UP000198379"/>
    </source>
</evidence>
<feature type="chain" id="PRO_5013212278" description="Calx-beta domain-containing protein" evidence="1">
    <location>
        <begin position="22"/>
        <end position="271"/>
    </location>
</feature>
<dbReference type="AlphaFoldDB" id="A0A238VXM4"/>
<dbReference type="Pfam" id="PF19765">
    <property type="entry name" value="DUF6252"/>
    <property type="match status" value="2"/>
</dbReference>
<dbReference type="Proteomes" id="UP000198379">
    <property type="component" value="Unassembled WGS sequence"/>
</dbReference>
<dbReference type="RefSeq" id="WP_089369824.1">
    <property type="nucleotide sequence ID" value="NZ_BMEP01000002.1"/>
</dbReference>
<feature type="signal peptide" evidence="1">
    <location>
        <begin position="1"/>
        <end position="21"/>
    </location>
</feature>
<keyword evidence="3" id="KW-1185">Reference proteome</keyword>
<dbReference type="InterPro" id="IPR046219">
    <property type="entry name" value="DUF6252"/>
</dbReference>
<evidence type="ECO:0000256" key="1">
    <source>
        <dbReference type="SAM" id="SignalP"/>
    </source>
</evidence>
<accession>A0A238VXM4</accession>
<reference evidence="2 3" key="1">
    <citation type="submission" date="2017-06" db="EMBL/GenBank/DDBJ databases">
        <authorList>
            <person name="Kim H.J."/>
            <person name="Triplett B.A."/>
        </authorList>
    </citation>
    <scope>NUCLEOTIDE SEQUENCE [LARGE SCALE GENOMIC DNA]</scope>
    <source>
        <strain evidence="2 3">DSM 25597</strain>
    </source>
</reference>
<protein>
    <recommendedName>
        <fullName evidence="4">Calx-beta domain-containing protein</fullName>
    </recommendedName>
</protein>
<proteinExistence type="predicted"/>
<organism evidence="2 3">
    <name type="scientific">Dokdonia pacifica</name>
    <dbReference type="NCBI Taxonomy" id="1627892"/>
    <lineage>
        <taxon>Bacteria</taxon>
        <taxon>Pseudomonadati</taxon>
        <taxon>Bacteroidota</taxon>
        <taxon>Flavobacteriia</taxon>
        <taxon>Flavobacteriales</taxon>
        <taxon>Flavobacteriaceae</taxon>
        <taxon>Dokdonia</taxon>
    </lineage>
</organism>
<dbReference type="OrthoDB" id="1448607at2"/>
<keyword evidence="1" id="KW-0732">Signal</keyword>
<evidence type="ECO:0008006" key="4">
    <source>
        <dbReference type="Google" id="ProtNLM"/>
    </source>
</evidence>
<dbReference type="PROSITE" id="PS51257">
    <property type="entry name" value="PROKAR_LIPOPROTEIN"/>
    <property type="match status" value="1"/>
</dbReference>
<sequence length="271" mass="28869">MKRLLPILLLSLFAFSCSNEIQDNSPAFQAVKDSILFRSADSRAVFNDNGSLLIQGNSATETLNILINSLNQTQVELGGESPNTDIASFTDEFGNVFSTASTNANGQVNYQINGDNTVSGTFNFTALRNGIQDTITLSQGFMFGIPILSELGDTPDMNTNDSFTARVNSVIFNPTIITALLGNRLTVAGQTQQASISVLFPPDTPPGTYDIAPGTDFTASYILLGDSTVLEAQSGTLTIVSNDTDADEVSGEFVFEADGFSITDGEFSVSY</sequence>